<reference evidence="1" key="1">
    <citation type="submission" date="2019-04" db="EMBL/GenBank/DDBJ databases">
        <title>Evolution of Biomass-Degrading Anaerobic Consortia Revealed by Metagenomics.</title>
        <authorList>
            <person name="Peng X."/>
        </authorList>
    </citation>
    <scope>NUCLEOTIDE SEQUENCE</scope>
    <source>
        <strain evidence="1">SIG12</strain>
    </source>
</reference>
<sequence length="344" mass="38465">MSCRVFGLEPEAVYGEDKEKAEFDLDFDHEVDSMDFKLNDEPVTKSFGSRMNQKARAGVIKPSGSIETSANLQILGHYFYGFLDNYKFTAGNNNKNTHEFWGGESKLLKSFRGVSVNDELVFYLFGLLVDSMKLEVSSEDMTLGADFIYKTELADILEDENEYERAEELINDLFIMFYDVSLKLNGNDPAGVQTSFTLEGNNNHDVDKTIGFGYRHPQGQAKANKRENSISIVTTLTQETVRAILDARYGDVDLLEPAKCKILQVPLELNVELCEYPGLGLTIKFPKCTLLAEFDSSGIDDVEATLNMATLGSEKVRLADNTTEVTTDMYVKLVNNQPKIAPSN</sequence>
<dbReference type="InterPro" id="IPR044000">
    <property type="entry name" value="Phage_tube_2"/>
</dbReference>
<proteinExistence type="predicted"/>
<dbReference type="AlphaFoldDB" id="A0A8T3VBX8"/>
<organism evidence="1 2">
    <name type="scientific">Methanobrevibacter millerae</name>
    <dbReference type="NCBI Taxonomy" id="230361"/>
    <lineage>
        <taxon>Archaea</taxon>
        <taxon>Methanobacteriati</taxon>
        <taxon>Methanobacteriota</taxon>
        <taxon>Methanomada group</taxon>
        <taxon>Methanobacteria</taxon>
        <taxon>Methanobacteriales</taxon>
        <taxon>Methanobacteriaceae</taxon>
        <taxon>Methanobrevibacter</taxon>
    </lineage>
</organism>
<accession>A0A8T3VBX8</accession>
<name>A0A8T3VBX8_9EURY</name>
<keyword evidence="1" id="KW-0645">Protease</keyword>
<comment type="caution">
    <text evidence="1">The sequence shown here is derived from an EMBL/GenBank/DDBJ whole genome shotgun (WGS) entry which is preliminary data.</text>
</comment>
<dbReference type="EMBL" id="SUTE01000061">
    <property type="protein sequence ID" value="MBE6505639.1"/>
    <property type="molecule type" value="Genomic_DNA"/>
</dbReference>
<dbReference type="Pfam" id="PF18906">
    <property type="entry name" value="Phage_tube_2"/>
    <property type="match status" value="1"/>
</dbReference>
<protein>
    <submittedName>
        <fullName evidence="1">Carboxypeptidase regulatory-like domain-containing protein</fullName>
    </submittedName>
</protein>
<keyword evidence="1" id="KW-0378">Hydrolase</keyword>
<dbReference type="Proteomes" id="UP000762703">
    <property type="component" value="Unassembled WGS sequence"/>
</dbReference>
<dbReference type="GO" id="GO:0004180">
    <property type="term" value="F:carboxypeptidase activity"/>
    <property type="evidence" value="ECO:0007669"/>
    <property type="project" value="UniProtKB-KW"/>
</dbReference>
<dbReference type="RefSeq" id="WP_303737287.1">
    <property type="nucleotide sequence ID" value="NZ_SUTE01000061.1"/>
</dbReference>
<gene>
    <name evidence="1" type="ORF">E7Z73_07875</name>
</gene>
<evidence type="ECO:0000313" key="2">
    <source>
        <dbReference type="Proteomes" id="UP000762703"/>
    </source>
</evidence>
<evidence type="ECO:0000313" key="1">
    <source>
        <dbReference type="EMBL" id="MBE6505639.1"/>
    </source>
</evidence>
<keyword evidence="1" id="KW-0121">Carboxypeptidase</keyword>